<dbReference type="Gene3D" id="3.30.40.10">
    <property type="entry name" value="Zinc/RING finger domain, C3HC4 (zinc finger)"/>
    <property type="match status" value="1"/>
</dbReference>
<organism evidence="2 3">
    <name type="scientific">Zymoseptoria tritici (strain ST99CH_3D7)</name>
    <dbReference type="NCBI Taxonomy" id="1276538"/>
    <lineage>
        <taxon>Eukaryota</taxon>
        <taxon>Fungi</taxon>
        <taxon>Dikarya</taxon>
        <taxon>Ascomycota</taxon>
        <taxon>Pezizomycotina</taxon>
        <taxon>Dothideomycetes</taxon>
        <taxon>Dothideomycetidae</taxon>
        <taxon>Mycosphaerellales</taxon>
        <taxon>Mycosphaerellaceae</taxon>
        <taxon>Zymoseptoria</taxon>
    </lineage>
</organism>
<evidence type="ECO:0008006" key="4">
    <source>
        <dbReference type="Google" id="ProtNLM"/>
    </source>
</evidence>
<name>A0A1X7SA22_ZYMT9</name>
<dbReference type="EMBL" id="LT853705">
    <property type="protein sequence ID" value="SMQ56380.1"/>
    <property type="molecule type" value="Genomic_DNA"/>
</dbReference>
<dbReference type="Proteomes" id="UP000215127">
    <property type="component" value="Chromosome 16"/>
</dbReference>
<reference evidence="2 3" key="1">
    <citation type="submission" date="2016-06" db="EMBL/GenBank/DDBJ databases">
        <authorList>
            <person name="Kjaerup R.B."/>
            <person name="Dalgaard T.S."/>
            <person name="Juul-Madsen H.R."/>
        </authorList>
    </citation>
    <scope>NUCLEOTIDE SEQUENCE [LARGE SCALE GENOMIC DNA]</scope>
</reference>
<evidence type="ECO:0000313" key="3">
    <source>
        <dbReference type="Proteomes" id="UP000215127"/>
    </source>
</evidence>
<proteinExistence type="predicted"/>
<dbReference type="AlphaFoldDB" id="A0A1X7SA22"/>
<keyword evidence="3" id="KW-1185">Reference proteome</keyword>
<evidence type="ECO:0000256" key="1">
    <source>
        <dbReference type="SAM" id="MobiDB-lite"/>
    </source>
</evidence>
<feature type="region of interest" description="Disordered" evidence="1">
    <location>
        <begin position="249"/>
        <end position="310"/>
    </location>
</feature>
<gene>
    <name evidence="2" type="ORF">ZT3D7_G11535</name>
</gene>
<sequence>MDVEDQDPKTDSDRDPYDWHDLLESRVHALFKIRPGPPVTLTPTHLALTHLLHRHRVRCTSCLNSRHHHQSRPPFFQAVDAMAKLTLTRLGVMSQSRLLKYLDVIARDWMCRRCCRSKTVHTEKRRIALIWVRELRRVVAMLTRIISLNDETAHPEHPVIDLTRTPPPRSHDKAITCVICTDAIPDPAGEKSCFQCNNVIHQSCFDQYWRSEDLHQLPTLDSKTEKDVLHLPCVFCRCIVLSVPRSEEGRKAWEERERETERLDEEFARRLQREEEQRRRRGNGGEEGVDKENAEPEVEEGEAGGWWDQE</sequence>
<feature type="compositionally biased region" description="Basic and acidic residues" evidence="1">
    <location>
        <begin position="249"/>
        <end position="278"/>
    </location>
</feature>
<accession>A0A1X7SA22</accession>
<protein>
    <recommendedName>
        <fullName evidence="4">RING-type domain-containing protein</fullName>
    </recommendedName>
</protein>
<dbReference type="InterPro" id="IPR013083">
    <property type="entry name" value="Znf_RING/FYVE/PHD"/>
</dbReference>
<evidence type="ECO:0000313" key="2">
    <source>
        <dbReference type="EMBL" id="SMQ56380.1"/>
    </source>
</evidence>